<gene>
    <name evidence="2" type="ORF">KCG46_09600</name>
</gene>
<dbReference type="RefSeq" id="WP_218405007.1">
    <property type="nucleotide sequence ID" value="NZ_JAGSPC010000001.1"/>
</dbReference>
<organism evidence="2 3">
    <name type="scientific">Erythrobacter crassostreae</name>
    <dbReference type="NCBI Taxonomy" id="2828328"/>
    <lineage>
        <taxon>Bacteria</taxon>
        <taxon>Pseudomonadati</taxon>
        <taxon>Pseudomonadota</taxon>
        <taxon>Alphaproteobacteria</taxon>
        <taxon>Sphingomonadales</taxon>
        <taxon>Erythrobacteraceae</taxon>
        <taxon>Erythrobacter/Porphyrobacter group</taxon>
        <taxon>Erythrobacter</taxon>
    </lineage>
</organism>
<evidence type="ECO:0000259" key="1">
    <source>
        <dbReference type="Pfam" id="PF13474"/>
    </source>
</evidence>
<dbReference type="InterPro" id="IPR037401">
    <property type="entry name" value="SnoaL-like"/>
</dbReference>
<evidence type="ECO:0000313" key="3">
    <source>
        <dbReference type="Proteomes" id="UP001138681"/>
    </source>
</evidence>
<dbReference type="Proteomes" id="UP001138681">
    <property type="component" value="Unassembled WGS sequence"/>
</dbReference>
<dbReference type="EMBL" id="JAGSPC010000001">
    <property type="protein sequence ID" value="MBV7259821.1"/>
    <property type="molecule type" value="Genomic_DNA"/>
</dbReference>
<dbReference type="AlphaFoldDB" id="A0A9X1F4I0"/>
<protein>
    <submittedName>
        <fullName evidence="2">DUF4440 domain-containing protein</fullName>
    </submittedName>
</protein>
<dbReference type="Pfam" id="PF13474">
    <property type="entry name" value="SnoaL_3"/>
    <property type="match status" value="1"/>
</dbReference>
<keyword evidence="3" id="KW-1185">Reference proteome</keyword>
<comment type="caution">
    <text evidence="2">The sequence shown here is derived from an EMBL/GenBank/DDBJ whole genome shotgun (WGS) entry which is preliminary data.</text>
</comment>
<name>A0A9X1F4I0_9SPHN</name>
<reference evidence="2" key="1">
    <citation type="submission" date="2021-04" db="EMBL/GenBank/DDBJ databases">
        <authorList>
            <person name="Pira H."/>
            <person name="Risdian C."/>
            <person name="Wink J."/>
        </authorList>
    </citation>
    <scope>NUCLEOTIDE SEQUENCE</scope>
    <source>
        <strain evidence="2">WH158</strain>
    </source>
</reference>
<feature type="domain" description="SnoaL-like" evidence="1">
    <location>
        <begin position="14"/>
        <end position="120"/>
    </location>
</feature>
<sequence length="141" mass="16188">MAEIEALIEAQELRFMQSWMHRDATAIRDIAARDFMMMVGSSPPELLDRPSFLAATADGFRCIGFRLGQSFVRRHGRCAWYVAGARLELELGRIEWSGDFMLTGLWRKSRFQGWKLAEHSIAPSAKDGRFSETVRSMQLWT</sequence>
<accession>A0A9X1F4I0</accession>
<proteinExistence type="predicted"/>
<evidence type="ECO:0000313" key="2">
    <source>
        <dbReference type="EMBL" id="MBV7259821.1"/>
    </source>
</evidence>